<accession>A0A099TXI9</accession>
<gene>
    <name evidence="2" type="ORF">LS73_005575</name>
    <name evidence="1" type="ORF">NCTC12714_01848</name>
</gene>
<dbReference type="STRING" id="216.LS73_05555"/>
<dbReference type="Proteomes" id="UP000029922">
    <property type="component" value="Unassembled WGS sequence"/>
</dbReference>
<dbReference type="Proteomes" id="UP000255139">
    <property type="component" value="Unassembled WGS sequence"/>
</dbReference>
<dbReference type="EMBL" id="UGJE01000002">
    <property type="protein sequence ID" value="STQ87036.1"/>
    <property type="molecule type" value="Genomic_DNA"/>
</dbReference>
<protein>
    <submittedName>
        <fullName evidence="2">Acyl carrier protein</fullName>
    </submittedName>
</protein>
<keyword evidence="4" id="KW-1185">Reference proteome</keyword>
<sequence>MTREELIEQIEDILMIDIGTLDLDKPLSEYEDWDSMAHLSVFSLFDSSLQIKITTKSIREFKTARDILAKANL</sequence>
<evidence type="ECO:0000313" key="3">
    <source>
        <dbReference type="Proteomes" id="UP000029922"/>
    </source>
</evidence>
<dbReference type="Gene3D" id="1.10.1200.10">
    <property type="entry name" value="ACP-like"/>
    <property type="match status" value="1"/>
</dbReference>
<reference evidence="2 3" key="1">
    <citation type="journal article" date="2014" name="Genome Announc.">
        <title>Draft genome sequences of eight enterohepatic helicobacter species isolated from both laboratory and wild rodents.</title>
        <authorList>
            <person name="Sheh A."/>
            <person name="Shen Z."/>
            <person name="Fox J.G."/>
        </authorList>
    </citation>
    <scope>NUCLEOTIDE SEQUENCE [LARGE SCALE GENOMIC DNA]</scope>
    <source>
        <strain evidence="2 3">ST1</strain>
    </source>
</reference>
<name>A0A099TXI9_9HELI</name>
<dbReference type="InterPro" id="IPR036736">
    <property type="entry name" value="ACP-like_sf"/>
</dbReference>
<evidence type="ECO:0000313" key="1">
    <source>
        <dbReference type="EMBL" id="STQ87036.1"/>
    </source>
</evidence>
<dbReference type="OrthoDB" id="5345649at2"/>
<reference evidence="1 4" key="2">
    <citation type="submission" date="2018-06" db="EMBL/GenBank/DDBJ databases">
        <authorList>
            <consortium name="Pathogen Informatics"/>
            <person name="Doyle S."/>
        </authorList>
    </citation>
    <scope>NUCLEOTIDE SEQUENCE [LARGE SCALE GENOMIC DNA]</scope>
    <source>
        <strain evidence="1 4">NCTC12714</strain>
    </source>
</reference>
<evidence type="ECO:0000313" key="2">
    <source>
        <dbReference type="EMBL" id="TLE00158.1"/>
    </source>
</evidence>
<dbReference type="RefSeq" id="WP_034558026.1">
    <property type="nucleotide sequence ID" value="NZ_FZML01000027.1"/>
</dbReference>
<evidence type="ECO:0000313" key="4">
    <source>
        <dbReference type="Proteomes" id="UP000255139"/>
    </source>
</evidence>
<proteinExistence type="predicted"/>
<organism evidence="1 4">
    <name type="scientific">Helicobacter muridarum</name>
    <dbReference type="NCBI Taxonomy" id="216"/>
    <lineage>
        <taxon>Bacteria</taxon>
        <taxon>Pseudomonadati</taxon>
        <taxon>Campylobacterota</taxon>
        <taxon>Epsilonproteobacteria</taxon>
        <taxon>Campylobacterales</taxon>
        <taxon>Helicobacteraceae</taxon>
        <taxon>Helicobacter</taxon>
    </lineage>
</organism>
<dbReference type="SUPFAM" id="SSF47336">
    <property type="entry name" value="ACP-like"/>
    <property type="match status" value="1"/>
</dbReference>
<dbReference type="EMBL" id="JRPD02000010">
    <property type="protein sequence ID" value="TLE00158.1"/>
    <property type="molecule type" value="Genomic_DNA"/>
</dbReference>
<dbReference type="AlphaFoldDB" id="A0A099TXI9"/>